<reference evidence="8" key="2">
    <citation type="submission" date="2025-08" db="UniProtKB">
        <authorList>
            <consortium name="RefSeq"/>
        </authorList>
    </citation>
    <scope>IDENTIFICATION</scope>
    <source>
        <tissue evidence="8">Blood</tissue>
    </source>
</reference>
<feature type="chain" id="PRO_5039777232" description="Interleukin family protein" evidence="6">
    <location>
        <begin position="25"/>
        <end position="185"/>
    </location>
</feature>
<dbReference type="GeneID" id="108281068"/>
<reference evidence="7" key="1">
    <citation type="journal article" date="2016" name="Nat. Commun.">
        <title>The channel catfish genome sequence provides insights into the evolution of scale formation in teleosts.</title>
        <authorList>
            <person name="Liu Z."/>
            <person name="Liu S."/>
            <person name="Yao J."/>
            <person name="Bao L."/>
            <person name="Zhang J."/>
            <person name="Li Y."/>
            <person name="Jiang C."/>
            <person name="Sun L."/>
            <person name="Wang R."/>
            <person name="Zhang Y."/>
            <person name="Zhou T."/>
            <person name="Zeng Q."/>
            <person name="Fu Q."/>
            <person name="Gao S."/>
            <person name="Li N."/>
            <person name="Koren S."/>
            <person name="Jiang Y."/>
            <person name="Zimin A."/>
            <person name="Xu P."/>
            <person name="Phillippy A.M."/>
            <person name="Geng X."/>
            <person name="Song L."/>
            <person name="Sun F."/>
            <person name="Li C."/>
            <person name="Wang X."/>
            <person name="Chen A."/>
            <person name="Jin Y."/>
            <person name="Yuan Z."/>
            <person name="Yang Y."/>
            <person name="Tan S."/>
            <person name="Peatman E."/>
            <person name="Lu J."/>
            <person name="Qin Z."/>
            <person name="Dunham R."/>
            <person name="Li Z."/>
            <person name="Sonstegard T."/>
            <person name="Feng J."/>
            <person name="Danzmann R.G."/>
            <person name="Schroeder S."/>
            <person name="Scheffler B."/>
            <person name="Duke M.V."/>
            <person name="Ballard L."/>
            <person name="Kucuktas H."/>
            <person name="Kaltenboeck L."/>
            <person name="Liu H."/>
            <person name="Armbruster J."/>
            <person name="Xie Y."/>
            <person name="Kirby M.L."/>
            <person name="Tian Y."/>
            <person name="Flanagan M.E."/>
            <person name="Mu W."/>
            <person name="Waldbieser G.C."/>
        </authorList>
    </citation>
    <scope>NUCLEOTIDE SEQUENCE [LARGE SCALE GENOMIC DNA]</scope>
    <source>
        <strain evidence="7">SDA103</strain>
    </source>
</reference>
<protein>
    <recommendedName>
        <fullName evidence="6">Interleukin family protein</fullName>
    </recommendedName>
</protein>
<dbReference type="PANTHER" id="PTHR48482:SF3">
    <property type="entry name" value="INTERLEUKIN-19"/>
    <property type="match status" value="1"/>
</dbReference>
<dbReference type="InterPro" id="IPR020443">
    <property type="entry name" value="IL-10/19/20/24/26"/>
</dbReference>
<evidence type="ECO:0000256" key="3">
    <source>
        <dbReference type="ARBA" id="ARBA00022514"/>
    </source>
</evidence>
<evidence type="ECO:0000256" key="1">
    <source>
        <dbReference type="ARBA" id="ARBA00004613"/>
    </source>
</evidence>
<name>A0A2D0TB63_ICTPU</name>
<proteinExistence type="inferred from homology"/>
<dbReference type="OrthoDB" id="9938154at2759"/>
<evidence type="ECO:0000256" key="2">
    <source>
        <dbReference type="ARBA" id="ARBA00008813"/>
    </source>
</evidence>
<dbReference type="Pfam" id="PF00726">
    <property type="entry name" value="IL10"/>
    <property type="match status" value="1"/>
</dbReference>
<dbReference type="Gene3D" id="1.20.1250.10">
    <property type="match status" value="1"/>
</dbReference>
<comment type="function">
    <text evidence="6">Immune regulatory cytokine.</text>
</comment>
<dbReference type="STRING" id="7998.ENSIPUP00000035875"/>
<dbReference type="InterPro" id="IPR020444">
    <property type="entry name" value="IL-24"/>
</dbReference>
<evidence type="ECO:0000313" key="7">
    <source>
        <dbReference type="Proteomes" id="UP000221080"/>
    </source>
</evidence>
<comment type="subcellular location">
    <subcellularLocation>
        <location evidence="1 6">Secreted</location>
    </subcellularLocation>
</comment>
<keyword evidence="7" id="KW-1185">Reference proteome</keyword>
<keyword evidence="5 6" id="KW-0732">Signal</keyword>
<evidence type="ECO:0000313" key="8">
    <source>
        <dbReference type="RefSeq" id="XP_017352103.1"/>
    </source>
</evidence>
<comment type="similarity">
    <text evidence="2 6">Belongs to the IL-10 family.</text>
</comment>
<dbReference type="RefSeq" id="XP_017352103.1">
    <property type="nucleotide sequence ID" value="XM_017496614.3"/>
</dbReference>
<dbReference type="Proteomes" id="UP000221080">
    <property type="component" value="Chromosome 21"/>
</dbReference>
<gene>
    <name evidence="8" type="primary">il19l</name>
</gene>
<dbReference type="PANTHER" id="PTHR48482">
    <property type="entry name" value="INTERLEUKIN-19-RELATED"/>
    <property type="match status" value="1"/>
</dbReference>
<dbReference type="OMA" id="RLCHARM"/>
<dbReference type="SUPFAM" id="SSF47266">
    <property type="entry name" value="4-helical cytokines"/>
    <property type="match status" value="1"/>
</dbReference>
<dbReference type="GO" id="GO:0005125">
    <property type="term" value="F:cytokine activity"/>
    <property type="evidence" value="ECO:0007669"/>
    <property type="project" value="UniProtKB-UniRule"/>
</dbReference>
<dbReference type="AlphaFoldDB" id="A0A2D0TB63"/>
<dbReference type="KEGG" id="ipu:108281068"/>
<organism evidence="7 8">
    <name type="scientific">Ictalurus punctatus</name>
    <name type="common">Channel catfish</name>
    <name type="synonym">Silurus punctatus</name>
    <dbReference type="NCBI Taxonomy" id="7998"/>
    <lineage>
        <taxon>Eukaryota</taxon>
        <taxon>Metazoa</taxon>
        <taxon>Chordata</taxon>
        <taxon>Craniata</taxon>
        <taxon>Vertebrata</taxon>
        <taxon>Euteleostomi</taxon>
        <taxon>Actinopterygii</taxon>
        <taxon>Neopterygii</taxon>
        <taxon>Teleostei</taxon>
        <taxon>Ostariophysi</taxon>
        <taxon>Siluriformes</taxon>
        <taxon>Ictaluridae</taxon>
        <taxon>Ictalurus</taxon>
    </lineage>
</organism>
<keyword evidence="3 6" id="KW-0202">Cytokine</keyword>
<keyword evidence="4 6" id="KW-0964">Secreted</keyword>
<dbReference type="InterPro" id="IPR009079">
    <property type="entry name" value="4_helix_cytokine-like_core"/>
</dbReference>
<sequence length="185" mass="21100">MKTSLTCILAICALLASIWGSAMGRRLHLGSCALTVHTHELRHHFEQIRHNMITRDNHKGVRLLRGDMMKSLQATDSCCFLRQLLRFYIEKVFSGYTSSQSLHQRTTSVLANSFLSMTKDLRACHAQMLCQCSQETNLKFDAIQETYDKLEVGAASVKAIGELDSLLEWLESFHTKDHKHHHDSK</sequence>
<dbReference type="CTD" id="100004224"/>
<dbReference type="GO" id="GO:0005615">
    <property type="term" value="C:extracellular space"/>
    <property type="evidence" value="ECO:0007669"/>
    <property type="project" value="UniProtKB-UniRule"/>
</dbReference>
<feature type="signal peptide" evidence="6">
    <location>
        <begin position="1"/>
        <end position="24"/>
    </location>
</feature>
<evidence type="ECO:0000256" key="4">
    <source>
        <dbReference type="ARBA" id="ARBA00022525"/>
    </source>
</evidence>
<evidence type="ECO:0000256" key="5">
    <source>
        <dbReference type="ARBA" id="ARBA00022729"/>
    </source>
</evidence>
<accession>A0A2D0TB63</accession>
<evidence type="ECO:0000256" key="6">
    <source>
        <dbReference type="RuleBase" id="RU368043"/>
    </source>
</evidence>
<dbReference type="PRINTS" id="PR01937">
    <property type="entry name" value="INTRLEUKIN24"/>
</dbReference>